<evidence type="ECO:0000256" key="3">
    <source>
        <dbReference type="SAM" id="MobiDB-lite"/>
    </source>
</evidence>
<reference evidence="5" key="1">
    <citation type="submission" date="2020-06" db="EMBL/GenBank/DDBJ databases">
        <title>Draft genome of Bugula neritina, a colonial animal packing powerful symbionts and potential medicines.</title>
        <authorList>
            <person name="Rayko M."/>
        </authorList>
    </citation>
    <scope>NUCLEOTIDE SEQUENCE [LARGE SCALE GENOMIC DNA]</scope>
    <source>
        <strain evidence="5">Kwan_BN1</strain>
    </source>
</reference>
<name>A0A7J7KA51_BUGNE</name>
<feature type="compositionally biased region" description="Basic and acidic residues" evidence="3">
    <location>
        <begin position="126"/>
        <end position="137"/>
    </location>
</feature>
<dbReference type="Gene3D" id="1.20.1270.60">
    <property type="entry name" value="Arfaptin homology (AH) domain/BAR domain"/>
    <property type="match status" value="1"/>
</dbReference>
<dbReference type="PANTHER" id="PTHR46514:SF3">
    <property type="entry name" value="AMPHIPHYSIN"/>
    <property type="match status" value="1"/>
</dbReference>
<dbReference type="OrthoDB" id="446293at2759"/>
<gene>
    <name evidence="5" type="ORF">EB796_006148</name>
</gene>
<dbReference type="SMART" id="SM00326">
    <property type="entry name" value="SH3"/>
    <property type="match status" value="1"/>
</dbReference>
<feature type="domain" description="SH3" evidence="4">
    <location>
        <begin position="205"/>
        <end position="271"/>
    </location>
</feature>
<dbReference type="Gene3D" id="2.30.30.40">
    <property type="entry name" value="SH3 Domains"/>
    <property type="match status" value="1"/>
</dbReference>
<evidence type="ECO:0000313" key="6">
    <source>
        <dbReference type="Proteomes" id="UP000593567"/>
    </source>
</evidence>
<accession>A0A7J7KA51</accession>
<dbReference type="InterPro" id="IPR036028">
    <property type="entry name" value="SH3-like_dom_sf"/>
</dbReference>
<dbReference type="GO" id="GO:0005543">
    <property type="term" value="F:phospholipid binding"/>
    <property type="evidence" value="ECO:0007669"/>
    <property type="project" value="TreeGrafter"/>
</dbReference>
<keyword evidence="1 2" id="KW-0728">SH3 domain</keyword>
<proteinExistence type="predicted"/>
<evidence type="ECO:0000313" key="5">
    <source>
        <dbReference type="EMBL" id="KAF6035540.1"/>
    </source>
</evidence>
<keyword evidence="6" id="KW-1185">Reference proteome</keyword>
<organism evidence="5 6">
    <name type="scientific">Bugula neritina</name>
    <name type="common">Brown bryozoan</name>
    <name type="synonym">Sertularia neritina</name>
    <dbReference type="NCBI Taxonomy" id="10212"/>
    <lineage>
        <taxon>Eukaryota</taxon>
        <taxon>Metazoa</taxon>
        <taxon>Spiralia</taxon>
        <taxon>Lophotrochozoa</taxon>
        <taxon>Bryozoa</taxon>
        <taxon>Gymnolaemata</taxon>
        <taxon>Cheilostomatida</taxon>
        <taxon>Flustrina</taxon>
        <taxon>Buguloidea</taxon>
        <taxon>Bugulidae</taxon>
        <taxon>Bugula</taxon>
    </lineage>
</organism>
<evidence type="ECO:0000256" key="1">
    <source>
        <dbReference type="ARBA" id="ARBA00022443"/>
    </source>
</evidence>
<dbReference type="FunFam" id="2.30.30.40:FF:000172">
    <property type="entry name" value="Amphiphysin, isoform B"/>
    <property type="match status" value="1"/>
</dbReference>
<dbReference type="AlphaFoldDB" id="A0A7J7KA51"/>
<dbReference type="InterPro" id="IPR027267">
    <property type="entry name" value="AH/BAR_dom_sf"/>
</dbReference>
<dbReference type="InterPro" id="IPR003005">
    <property type="entry name" value="Amphiphysin"/>
</dbReference>
<feature type="compositionally biased region" description="Polar residues" evidence="3">
    <location>
        <begin position="100"/>
        <end position="111"/>
    </location>
</feature>
<dbReference type="SUPFAM" id="SSF103657">
    <property type="entry name" value="BAR/IMD domain-like"/>
    <property type="match status" value="1"/>
</dbReference>
<sequence length="276" mass="31167">MLQCNYEAELLERVTSDLHTYVELFNPMKEKISKWRRKLLDYDDAKHSYDSACNAKKPDDIRISRITDELRELMETVSKESSQSNVTSYTHNSIADKSELNLSTRDSSTANKPAEFSENEYSDVDDGNHQTHSDQRTFPHQPQSSERRRSSDDGETILLAEAVVTDDSHAANASSKAEDDEASLYQNVETDADLETESASEKEIAAGQQVLVTHNYTAEDEDELSLEVGEIIEVISFEDPDDEDEGWLMGCNKKSGRKGVFPVNFTRRIVPRNSNS</sequence>
<feature type="region of interest" description="Disordered" evidence="3">
    <location>
        <begin position="97"/>
        <end position="184"/>
    </location>
</feature>
<comment type="caution">
    <text evidence="5">The sequence shown here is derived from an EMBL/GenBank/DDBJ whole genome shotgun (WGS) entry which is preliminary data.</text>
</comment>
<dbReference type="PROSITE" id="PS50002">
    <property type="entry name" value="SH3"/>
    <property type="match status" value="1"/>
</dbReference>
<dbReference type="GO" id="GO:0005886">
    <property type="term" value="C:plasma membrane"/>
    <property type="evidence" value="ECO:0007669"/>
    <property type="project" value="TreeGrafter"/>
</dbReference>
<dbReference type="Pfam" id="PF14604">
    <property type="entry name" value="SH3_9"/>
    <property type="match status" value="1"/>
</dbReference>
<protein>
    <recommendedName>
        <fullName evidence="4">SH3 domain-containing protein</fullName>
    </recommendedName>
</protein>
<dbReference type="InterPro" id="IPR001452">
    <property type="entry name" value="SH3_domain"/>
</dbReference>
<dbReference type="Proteomes" id="UP000593567">
    <property type="component" value="Unassembled WGS sequence"/>
</dbReference>
<dbReference type="PANTHER" id="PTHR46514">
    <property type="entry name" value="AMPHIPHYSIN"/>
    <property type="match status" value="1"/>
</dbReference>
<dbReference type="SUPFAM" id="SSF50044">
    <property type="entry name" value="SH3-domain"/>
    <property type="match status" value="1"/>
</dbReference>
<evidence type="ECO:0000256" key="2">
    <source>
        <dbReference type="PROSITE-ProRule" id="PRU00192"/>
    </source>
</evidence>
<dbReference type="EMBL" id="VXIV02000863">
    <property type="protein sequence ID" value="KAF6035540.1"/>
    <property type="molecule type" value="Genomic_DNA"/>
</dbReference>
<evidence type="ECO:0000259" key="4">
    <source>
        <dbReference type="PROSITE" id="PS50002"/>
    </source>
</evidence>